<reference evidence="5 6" key="2">
    <citation type="submission" date="2019-09" db="EMBL/GenBank/DDBJ databases">
        <authorList>
            <person name="Jin C."/>
        </authorList>
    </citation>
    <scope>NUCLEOTIDE SEQUENCE [LARGE SCALE GENOMIC DNA]</scope>
    <source>
        <strain evidence="5 6">AN110305</strain>
    </source>
</reference>
<dbReference type="InterPro" id="IPR051448">
    <property type="entry name" value="CdaR-like_regulators"/>
</dbReference>
<comment type="similarity">
    <text evidence="1">Belongs to the CdaR family.</text>
</comment>
<dbReference type="PANTHER" id="PTHR33744:SF1">
    <property type="entry name" value="DNA-BINDING TRANSCRIPTIONAL ACTIVATOR ADER"/>
    <property type="match status" value="1"/>
</dbReference>
<feature type="domain" description="Purine catabolism PurC-like" evidence="2">
    <location>
        <begin position="8"/>
        <end position="129"/>
    </location>
</feature>
<accession>A0A5B2X027</accession>
<dbReference type="AlphaFoldDB" id="A0A5B2X027"/>
<keyword evidence="6" id="KW-1185">Reference proteome</keyword>
<organism evidence="5 6">
    <name type="scientific">Solihabitans fulvus</name>
    <dbReference type="NCBI Taxonomy" id="1892852"/>
    <lineage>
        <taxon>Bacteria</taxon>
        <taxon>Bacillati</taxon>
        <taxon>Actinomycetota</taxon>
        <taxon>Actinomycetes</taxon>
        <taxon>Pseudonocardiales</taxon>
        <taxon>Pseudonocardiaceae</taxon>
        <taxon>Solihabitans</taxon>
    </lineage>
</organism>
<evidence type="ECO:0000259" key="2">
    <source>
        <dbReference type="Pfam" id="PF07905"/>
    </source>
</evidence>
<feature type="domain" description="CdaR GGDEF-like" evidence="4">
    <location>
        <begin position="288"/>
        <end position="425"/>
    </location>
</feature>
<evidence type="ECO:0000313" key="5">
    <source>
        <dbReference type="EMBL" id="KAA2256129.1"/>
    </source>
</evidence>
<name>A0A5B2X027_9PSEU</name>
<dbReference type="Gene3D" id="1.10.10.2840">
    <property type="entry name" value="PucR C-terminal helix-turn-helix domain"/>
    <property type="match status" value="1"/>
</dbReference>
<dbReference type="Pfam" id="PF07905">
    <property type="entry name" value="PucR"/>
    <property type="match status" value="1"/>
</dbReference>
<dbReference type="InterPro" id="IPR041522">
    <property type="entry name" value="CdaR_GGDEF"/>
</dbReference>
<dbReference type="RefSeq" id="WP_149852659.1">
    <property type="nucleotide sequence ID" value="NZ_VUOB01000053.1"/>
</dbReference>
<dbReference type="OrthoDB" id="2973014at2"/>
<gene>
    <name evidence="5" type="ORF">F0L68_27190</name>
</gene>
<evidence type="ECO:0000259" key="4">
    <source>
        <dbReference type="Pfam" id="PF17853"/>
    </source>
</evidence>
<feature type="domain" description="PucR C-terminal helix-turn-helix" evidence="3">
    <location>
        <begin position="480"/>
        <end position="538"/>
    </location>
</feature>
<proteinExistence type="inferred from homology"/>
<evidence type="ECO:0000259" key="3">
    <source>
        <dbReference type="Pfam" id="PF13556"/>
    </source>
</evidence>
<dbReference type="PANTHER" id="PTHR33744">
    <property type="entry name" value="CARBOHYDRATE DIACID REGULATOR"/>
    <property type="match status" value="1"/>
</dbReference>
<evidence type="ECO:0000256" key="1">
    <source>
        <dbReference type="ARBA" id="ARBA00006754"/>
    </source>
</evidence>
<comment type="caution">
    <text evidence="5">The sequence shown here is derived from an EMBL/GenBank/DDBJ whole genome shotgun (WGS) entry which is preliminary data.</text>
</comment>
<reference evidence="5 6" key="1">
    <citation type="submission" date="2019-09" db="EMBL/GenBank/DDBJ databases">
        <title>Goodfellowia gen. nov., a new genus of the Pseudonocardineae related to Actinoalloteichus, containing Goodfellowia coeruleoviolacea gen. nov., comb. nov. gen. nov., comb. nov.</title>
        <authorList>
            <person name="Labeda D."/>
        </authorList>
    </citation>
    <scope>NUCLEOTIDE SEQUENCE [LARGE SCALE GENOMIC DNA]</scope>
    <source>
        <strain evidence="5 6">AN110305</strain>
    </source>
</reference>
<sequence length="544" mass="58157">MYPTVAEALALPVIRQGRPKVVAGSDGLRNRVRWVHVAEVADIAHLLRGGELVLTTGIALHSDPAALTRYVDDLAGVGAAGLVIELGRRWRTELPDALVEAAQRHRLPLVTLAQETRFVSVTEAVVALIVDAQLAELRAAEQVHETFTALTVAGAEPAEVLREVARTSGLPVVLETLTHDVLAYDAAGQDPTDLLVDWVERSRAVSVAERTSYHEEAGWLVTVVGARGADWGRLVLVSPEPPPHRHVVVAERAASALAVHRLVARDRESLERQTHRTLLTELLGHSTPPADLATRAAALGVPLERRRLVGIAVRPRTATSEVTGPPAPALATQEVLRDLAEATALAARRASVCALVGVVDDTSVRALLVLPPQPSVDAVLRRLAQEAHHAAAGTAHALPVVVAAGTTVTSVADAGRTLAEAAHVAGAALRSPTARLYHRLDDVRLRGLLHLLREDERIRAFADRELGPLLARDAAHGSRLVELLRHYCEQGGNKSAAAAAAHLSRTAYYQQLGRVEQVLKVSLEDPESMLSLYVALLAMDVSGK</sequence>
<dbReference type="Pfam" id="PF13556">
    <property type="entry name" value="HTH_30"/>
    <property type="match status" value="1"/>
</dbReference>
<dbReference type="EMBL" id="VUOB01000053">
    <property type="protein sequence ID" value="KAA2256129.1"/>
    <property type="molecule type" value="Genomic_DNA"/>
</dbReference>
<evidence type="ECO:0000313" key="6">
    <source>
        <dbReference type="Proteomes" id="UP000323454"/>
    </source>
</evidence>
<dbReference type="Proteomes" id="UP000323454">
    <property type="component" value="Unassembled WGS sequence"/>
</dbReference>
<dbReference type="InterPro" id="IPR012914">
    <property type="entry name" value="PucR_dom"/>
</dbReference>
<dbReference type="InterPro" id="IPR025736">
    <property type="entry name" value="PucR_C-HTH_dom"/>
</dbReference>
<protein>
    <submittedName>
        <fullName evidence="5">PucR family transcriptional regulator</fullName>
    </submittedName>
</protein>
<dbReference type="Pfam" id="PF17853">
    <property type="entry name" value="GGDEF_2"/>
    <property type="match status" value="1"/>
</dbReference>
<dbReference type="InterPro" id="IPR042070">
    <property type="entry name" value="PucR_C-HTH_sf"/>
</dbReference>